<gene>
    <name evidence="2" type="ORF">EDB95_1163</name>
</gene>
<name>A0A4R8DQR5_9BACT</name>
<keyword evidence="1" id="KW-0732">Signal</keyword>
<dbReference type="EMBL" id="SODV01000001">
    <property type="protein sequence ID" value="TDX00146.1"/>
    <property type="molecule type" value="Genomic_DNA"/>
</dbReference>
<evidence type="ECO:0000313" key="2">
    <source>
        <dbReference type="EMBL" id="TDX00146.1"/>
    </source>
</evidence>
<dbReference type="OrthoDB" id="650247at2"/>
<keyword evidence="3" id="KW-1185">Reference proteome</keyword>
<evidence type="ECO:0008006" key="4">
    <source>
        <dbReference type="Google" id="ProtNLM"/>
    </source>
</evidence>
<dbReference type="Proteomes" id="UP000294498">
    <property type="component" value="Unassembled WGS sequence"/>
</dbReference>
<dbReference type="AlphaFoldDB" id="A0A4R8DQR5"/>
<proteinExistence type="predicted"/>
<sequence>MRMLLIIFALFGFTRPASSQDVNALLRAVRAKIEQVRDYTADARLVIDVSFMKVPPSDVKVYFLRPDQFKIIKQGGISILPKGGLNISLNALLQDGNYAAIDAGTIKGQRVVKLVPLKEGGDVVLTTLYIDEAPLLVRKAVTTTRNNGTFELDLDYGHYAGYALPDKAVFIFNTSGYKLPKGLSLDYDPHGNTNAPPPPSDAKGQITLSYARYTINKGIPAGIFQ</sequence>
<comment type="caution">
    <text evidence="2">The sequence shown here is derived from an EMBL/GenBank/DDBJ whole genome shotgun (WGS) entry which is preliminary data.</text>
</comment>
<accession>A0A4R8DQR5</accession>
<evidence type="ECO:0000256" key="1">
    <source>
        <dbReference type="SAM" id="SignalP"/>
    </source>
</evidence>
<reference evidence="2 3" key="1">
    <citation type="submission" date="2019-03" db="EMBL/GenBank/DDBJ databases">
        <title>Genomic Encyclopedia of Type Strains, Phase IV (KMG-IV): sequencing the most valuable type-strain genomes for metagenomic binning, comparative biology and taxonomic classification.</title>
        <authorList>
            <person name="Goeker M."/>
        </authorList>
    </citation>
    <scope>NUCLEOTIDE SEQUENCE [LARGE SCALE GENOMIC DNA]</scope>
    <source>
        <strain evidence="2 3">DSM 100059</strain>
    </source>
</reference>
<feature type="signal peptide" evidence="1">
    <location>
        <begin position="1"/>
        <end position="19"/>
    </location>
</feature>
<feature type="chain" id="PRO_5020371095" description="Outer membrane lipoprotein-sorting protein" evidence="1">
    <location>
        <begin position="20"/>
        <end position="225"/>
    </location>
</feature>
<evidence type="ECO:0000313" key="3">
    <source>
        <dbReference type="Proteomes" id="UP000294498"/>
    </source>
</evidence>
<protein>
    <recommendedName>
        <fullName evidence="4">Outer membrane lipoprotein-sorting protein</fullName>
    </recommendedName>
</protein>
<organism evidence="2 3">
    <name type="scientific">Dinghuibacter silviterrae</name>
    <dbReference type="NCBI Taxonomy" id="1539049"/>
    <lineage>
        <taxon>Bacteria</taxon>
        <taxon>Pseudomonadati</taxon>
        <taxon>Bacteroidota</taxon>
        <taxon>Chitinophagia</taxon>
        <taxon>Chitinophagales</taxon>
        <taxon>Chitinophagaceae</taxon>
        <taxon>Dinghuibacter</taxon>
    </lineage>
</organism>